<dbReference type="NCBIfam" id="TIGR00877">
    <property type="entry name" value="purD"/>
    <property type="match status" value="1"/>
</dbReference>
<dbReference type="Pfam" id="PF02843">
    <property type="entry name" value="GARS_C"/>
    <property type="match status" value="1"/>
</dbReference>
<evidence type="ECO:0000256" key="3">
    <source>
        <dbReference type="ARBA" id="ARBA00005174"/>
    </source>
</evidence>
<dbReference type="Gene3D" id="3.40.50.20">
    <property type="match status" value="1"/>
</dbReference>
<dbReference type="InterPro" id="IPR020560">
    <property type="entry name" value="PRibGlycinamide_synth_C-dom"/>
</dbReference>
<dbReference type="InterPro" id="IPR000115">
    <property type="entry name" value="PRibGlycinamide_synth"/>
</dbReference>
<accession>A0A1J5TQ73</accession>
<keyword evidence="7" id="KW-0658">Purine biosynthesis</keyword>
<dbReference type="PROSITE" id="PS00184">
    <property type="entry name" value="GARS"/>
    <property type="match status" value="1"/>
</dbReference>
<dbReference type="InterPro" id="IPR020561">
    <property type="entry name" value="PRibGlycinamid_synth_ATP-grasp"/>
</dbReference>
<dbReference type="InterPro" id="IPR016185">
    <property type="entry name" value="PreATP-grasp_dom_sf"/>
</dbReference>
<dbReference type="InterPro" id="IPR037123">
    <property type="entry name" value="PRibGlycinamide_synth_C_sf"/>
</dbReference>
<dbReference type="EMBL" id="MIYY01000025">
    <property type="protein sequence ID" value="OIR23071.1"/>
    <property type="molecule type" value="Genomic_DNA"/>
</dbReference>
<dbReference type="PROSITE" id="PS50975">
    <property type="entry name" value="ATP_GRASP"/>
    <property type="match status" value="1"/>
</dbReference>
<reference evidence="14 15" key="1">
    <citation type="submission" date="2016-08" db="EMBL/GenBank/DDBJ databases">
        <title>New Insights into Marine Group III Euryarchaeota, from dark to light.</title>
        <authorList>
            <person name="Haro-Moreno J.M."/>
            <person name="Rodriguez-Valera F."/>
            <person name="Lopez-Garcia P."/>
            <person name="Moreira D."/>
            <person name="Martin-Cuadrado A.B."/>
        </authorList>
    </citation>
    <scope>NUCLEOTIDE SEQUENCE [LARGE SCALE GENOMIC DNA]</scope>
    <source>
        <strain evidence="14">CG-Epi3</strain>
    </source>
</reference>
<evidence type="ECO:0000256" key="5">
    <source>
        <dbReference type="ARBA" id="ARBA00022598"/>
    </source>
</evidence>
<comment type="cofactor">
    <cofactor evidence="1">
        <name>Mn(2+)</name>
        <dbReference type="ChEBI" id="CHEBI:29035"/>
    </cofactor>
</comment>
<dbReference type="Gene3D" id="3.30.1490.20">
    <property type="entry name" value="ATP-grasp fold, A domain"/>
    <property type="match status" value="1"/>
</dbReference>
<dbReference type="AlphaFoldDB" id="A0A1J5TQ73"/>
<evidence type="ECO:0000256" key="8">
    <source>
        <dbReference type="ARBA" id="ARBA00022840"/>
    </source>
</evidence>
<protein>
    <recommendedName>
        <fullName evidence="4">phosphoribosylamine--glycine ligase</fullName>
        <ecNumber evidence="4">6.3.4.13</ecNumber>
    </recommendedName>
    <alternativeName>
        <fullName evidence="10">Glycinamide ribonucleotide synthetase</fullName>
    </alternativeName>
    <alternativeName>
        <fullName evidence="11">Phosphoribosylglycinamide synthetase</fullName>
    </alternativeName>
</protein>
<dbReference type="InterPro" id="IPR020559">
    <property type="entry name" value="PRibGlycinamide_synth_CS"/>
</dbReference>
<dbReference type="PANTHER" id="PTHR43472:SF1">
    <property type="entry name" value="PHOSPHORIBOSYLAMINE--GLYCINE LIGASE, CHLOROPLASTIC"/>
    <property type="match status" value="1"/>
</dbReference>
<evidence type="ECO:0000256" key="10">
    <source>
        <dbReference type="ARBA" id="ARBA00042242"/>
    </source>
</evidence>
<evidence type="ECO:0000256" key="11">
    <source>
        <dbReference type="ARBA" id="ARBA00042864"/>
    </source>
</evidence>
<comment type="pathway">
    <text evidence="3">Purine metabolism; IMP biosynthesis via de novo pathway; N(1)-(5-phospho-D-ribosyl)glycinamide from 5-phospho-alpha-D-ribose 1-diphosphate: step 2/2.</text>
</comment>
<dbReference type="PANTHER" id="PTHR43472">
    <property type="entry name" value="PHOSPHORIBOSYLAMINE--GLYCINE LIGASE"/>
    <property type="match status" value="1"/>
</dbReference>
<organism evidence="14 15">
    <name type="scientific">Marine Group III euryarchaeote CG-Epi3</name>
    <dbReference type="NCBI Taxonomy" id="1888997"/>
    <lineage>
        <taxon>Archaea</taxon>
        <taxon>Methanobacteriati</taxon>
        <taxon>Thermoplasmatota</taxon>
        <taxon>Thermoplasmata</taxon>
        <taxon>Candidatus Thermoprofundales</taxon>
    </lineage>
</organism>
<dbReference type="SMART" id="SM01209">
    <property type="entry name" value="GARS_A"/>
    <property type="match status" value="1"/>
</dbReference>
<evidence type="ECO:0000256" key="12">
    <source>
        <dbReference type="PROSITE-ProRule" id="PRU00409"/>
    </source>
</evidence>
<proteinExistence type="inferred from homology"/>
<gene>
    <name evidence="14" type="ORF">BEU00_00975</name>
</gene>
<dbReference type="SUPFAM" id="SSF56059">
    <property type="entry name" value="Glutathione synthetase ATP-binding domain-like"/>
    <property type="match status" value="1"/>
</dbReference>
<dbReference type="SUPFAM" id="SSF51246">
    <property type="entry name" value="Rudiment single hybrid motif"/>
    <property type="match status" value="1"/>
</dbReference>
<dbReference type="Pfam" id="PF02844">
    <property type="entry name" value="GARS_N"/>
    <property type="match status" value="1"/>
</dbReference>
<evidence type="ECO:0000256" key="4">
    <source>
        <dbReference type="ARBA" id="ARBA00013255"/>
    </source>
</evidence>
<dbReference type="GO" id="GO:0046872">
    <property type="term" value="F:metal ion binding"/>
    <property type="evidence" value="ECO:0007669"/>
    <property type="project" value="InterPro"/>
</dbReference>
<dbReference type="Gene3D" id="3.30.470.20">
    <property type="entry name" value="ATP-grasp fold, B domain"/>
    <property type="match status" value="1"/>
</dbReference>
<dbReference type="GO" id="GO:0006189">
    <property type="term" value="P:'de novo' IMP biosynthetic process"/>
    <property type="evidence" value="ECO:0007669"/>
    <property type="project" value="UniProtKB-UniPathway"/>
</dbReference>
<dbReference type="GO" id="GO:0004637">
    <property type="term" value="F:phosphoribosylamine-glycine ligase activity"/>
    <property type="evidence" value="ECO:0007669"/>
    <property type="project" value="UniProtKB-EC"/>
</dbReference>
<dbReference type="InterPro" id="IPR020562">
    <property type="entry name" value="PRibGlycinamide_synth_N"/>
</dbReference>
<dbReference type="UniPathway" id="UPA00074">
    <property type="reaction ID" value="UER00125"/>
</dbReference>
<dbReference type="EC" id="6.3.4.13" evidence="4"/>
<keyword evidence="5 14" id="KW-0436">Ligase</keyword>
<sequence>MNFLVIGSGAREHIMARRLSDVGVKIFSILTNRNPGLLNLSEEYLFLRSYHNNIRITVDFALSKGIDCAVIGPEDPLALGYSDALMKKGIPVVGPIRQLAQIETSKGFTRDLLTKNNINVSPKYQRFDRIDGAEDFISLLSDEYVVKYDGLMGGKGVRVSGEHLRNKKEGIQYCNELLSKGGSFIIEEKLLGEEFSLMSFCDGNNVRHMPAVQDHKRAYEGDEGPNTGGMGSYTNSNHSLPFLTDEDVREARDINEQVSRSLKDEFGEGYRGILYGGFMVTGNGVKLIEYNARFGDPEAINLLTLLDNDFASVCMDIVGGTLEEVNFRKEASVCKYIVPLGYGSDPSKEATLIVDDKHKDYSDLYYAAVNLEEGGSISTTSSRAAAIISTGEDIEEAEKRCELGLKYISGNDLFVRHDIAKANLIEKRVRNMESIR</sequence>
<dbReference type="GO" id="GO:0009113">
    <property type="term" value="P:purine nucleobase biosynthetic process"/>
    <property type="evidence" value="ECO:0007669"/>
    <property type="project" value="InterPro"/>
</dbReference>
<dbReference type="InterPro" id="IPR013815">
    <property type="entry name" value="ATP_grasp_subdomain_1"/>
</dbReference>
<comment type="caution">
    <text evidence="14">The sequence shown here is derived from an EMBL/GenBank/DDBJ whole genome shotgun (WGS) entry which is preliminary data.</text>
</comment>
<dbReference type="Gene3D" id="3.90.600.10">
    <property type="entry name" value="Phosphoribosylglycinamide synthetase, C-terminal domain"/>
    <property type="match status" value="1"/>
</dbReference>
<evidence type="ECO:0000313" key="14">
    <source>
        <dbReference type="EMBL" id="OIR23071.1"/>
    </source>
</evidence>
<keyword evidence="8 12" id="KW-0067">ATP-binding</keyword>
<dbReference type="Pfam" id="PF01071">
    <property type="entry name" value="GARS_A"/>
    <property type="match status" value="1"/>
</dbReference>
<dbReference type="InterPro" id="IPR011054">
    <property type="entry name" value="Rudment_hybrid_motif"/>
</dbReference>
<evidence type="ECO:0000313" key="15">
    <source>
        <dbReference type="Proteomes" id="UP000183138"/>
    </source>
</evidence>
<evidence type="ECO:0000259" key="13">
    <source>
        <dbReference type="PROSITE" id="PS50975"/>
    </source>
</evidence>
<dbReference type="SUPFAM" id="SSF52440">
    <property type="entry name" value="PreATP-grasp domain"/>
    <property type="match status" value="1"/>
</dbReference>
<feature type="domain" description="ATP-grasp" evidence="13">
    <location>
        <begin position="110"/>
        <end position="319"/>
    </location>
</feature>
<evidence type="ECO:0000256" key="7">
    <source>
        <dbReference type="ARBA" id="ARBA00022755"/>
    </source>
</evidence>
<dbReference type="InterPro" id="IPR011761">
    <property type="entry name" value="ATP-grasp"/>
</dbReference>
<evidence type="ECO:0000256" key="9">
    <source>
        <dbReference type="ARBA" id="ARBA00038345"/>
    </source>
</evidence>
<evidence type="ECO:0000256" key="2">
    <source>
        <dbReference type="ARBA" id="ARBA00001946"/>
    </source>
</evidence>
<dbReference type="Proteomes" id="UP000183138">
    <property type="component" value="Unassembled WGS sequence"/>
</dbReference>
<evidence type="ECO:0000256" key="6">
    <source>
        <dbReference type="ARBA" id="ARBA00022741"/>
    </source>
</evidence>
<evidence type="ECO:0000256" key="1">
    <source>
        <dbReference type="ARBA" id="ARBA00001936"/>
    </source>
</evidence>
<comment type="similarity">
    <text evidence="9">Belongs to the GARS family.</text>
</comment>
<comment type="cofactor">
    <cofactor evidence="2">
        <name>Mg(2+)</name>
        <dbReference type="ChEBI" id="CHEBI:18420"/>
    </cofactor>
</comment>
<dbReference type="GO" id="GO:0005524">
    <property type="term" value="F:ATP binding"/>
    <property type="evidence" value="ECO:0007669"/>
    <property type="project" value="UniProtKB-UniRule"/>
</dbReference>
<name>A0A1J5TQ73_9ARCH</name>
<keyword evidence="6 12" id="KW-0547">Nucleotide-binding</keyword>
<dbReference type="SMART" id="SM01210">
    <property type="entry name" value="GARS_C"/>
    <property type="match status" value="1"/>
</dbReference>